<dbReference type="AlphaFoldDB" id="T5AE29"/>
<evidence type="ECO:0000313" key="2">
    <source>
        <dbReference type="EMBL" id="EQL03705.1"/>
    </source>
</evidence>
<feature type="region of interest" description="Disordered" evidence="1">
    <location>
        <begin position="1"/>
        <end position="91"/>
    </location>
</feature>
<evidence type="ECO:0000256" key="1">
    <source>
        <dbReference type="SAM" id="MobiDB-lite"/>
    </source>
</evidence>
<sequence>MQEAQHQGAVLQAGAKDVAHGHVDGDAEADEEEGQGDEHKRRRRRQRDIGQRHERLAECQDPRLAQFDAQGVEHDGGDDEADGLADEDERDDGVADVVVPANDARQLSPSSALSLVSPLPSPLLGRQDALFHIRDQSARSAVAQGIAQVGQAHGQQPKPVHRRLPHARQGLDGFRVRPRRRRRHRRAHLEVLGVTLPARAAQGRRKMRNWLPRSGQLLRHRRAHLEVLGVTLPARAAQGRRKMRNWLPRSGQSRGRAG</sequence>
<proteinExistence type="predicted"/>
<feature type="compositionally biased region" description="Acidic residues" evidence="1">
    <location>
        <begin position="76"/>
        <end position="91"/>
    </location>
</feature>
<accession>T5AE29</accession>
<gene>
    <name evidence="2" type="ORF">OCS_00585</name>
</gene>
<dbReference type="EMBL" id="KE652197">
    <property type="protein sequence ID" value="EQL03705.1"/>
    <property type="molecule type" value="Genomic_DNA"/>
</dbReference>
<feature type="compositionally biased region" description="Acidic residues" evidence="1">
    <location>
        <begin position="26"/>
        <end position="35"/>
    </location>
</feature>
<name>T5AE29_OPHSC</name>
<evidence type="ECO:0000313" key="3">
    <source>
        <dbReference type="Proteomes" id="UP000019374"/>
    </source>
</evidence>
<protein>
    <submittedName>
        <fullName evidence="2">Uncharacterized protein</fullName>
    </submittedName>
</protein>
<reference evidence="2 3" key="1">
    <citation type="journal article" date="2013" name="Chin. Sci. Bull.">
        <title>Genome survey uncovers the secrets of sex and lifestyle in caterpillar fungus.</title>
        <authorList>
            <person name="Hu X."/>
            <person name="Zhang Y."/>
            <person name="Xiao G."/>
            <person name="Zheng P."/>
            <person name="Xia Y."/>
            <person name="Zhang X."/>
            <person name="St Leger R.J."/>
            <person name="Liu X."/>
            <person name="Wang C."/>
        </authorList>
    </citation>
    <scope>NUCLEOTIDE SEQUENCE [LARGE SCALE GENOMIC DNA]</scope>
    <source>
        <strain evidence="3">Co18 / CGMCC 3.14243</strain>
        <tissue evidence="2">Fruit-body</tissue>
    </source>
</reference>
<dbReference type="HOGENOM" id="CLU_1078069_0_0_1"/>
<organism evidence="2 3">
    <name type="scientific">Ophiocordyceps sinensis (strain Co18 / CGMCC 3.14243)</name>
    <name type="common">Yarsagumba caterpillar fungus</name>
    <name type="synonym">Hirsutella sinensis</name>
    <dbReference type="NCBI Taxonomy" id="911162"/>
    <lineage>
        <taxon>Eukaryota</taxon>
        <taxon>Fungi</taxon>
        <taxon>Dikarya</taxon>
        <taxon>Ascomycota</taxon>
        <taxon>Pezizomycotina</taxon>
        <taxon>Sordariomycetes</taxon>
        <taxon>Hypocreomycetidae</taxon>
        <taxon>Hypocreales</taxon>
        <taxon>Ophiocordycipitaceae</taxon>
        <taxon>Ophiocordyceps</taxon>
    </lineage>
</organism>
<dbReference type="Proteomes" id="UP000019374">
    <property type="component" value="Unassembled WGS sequence"/>
</dbReference>
<feature type="region of interest" description="Disordered" evidence="1">
    <location>
        <begin position="239"/>
        <end position="258"/>
    </location>
</feature>
<feature type="compositionally biased region" description="Basic and acidic residues" evidence="1">
    <location>
        <begin position="47"/>
        <end position="61"/>
    </location>
</feature>